<keyword evidence="6 11" id="KW-0375">Hydrogen ion transport</keyword>
<dbReference type="eggNOG" id="COG0356">
    <property type="taxonomic scope" value="Bacteria"/>
</dbReference>
<name>I4AMZ0_BERLS</name>
<evidence type="ECO:0000256" key="9">
    <source>
        <dbReference type="ARBA" id="ARBA00023136"/>
    </source>
</evidence>
<dbReference type="AlphaFoldDB" id="I4AMZ0"/>
<evidence type="ECO:0000256" key="11">
    <source>
        <dbReference type="HAMAP-Rule" id="MF_01393"/>
    </source>
</evidence>
<feature type="transmembrane region" description="Helical" evidence="11">
    <location>
        <begin position="159"/>
        <end position="180"/>
    </location>
</feature>
<comment type="similarity">
    <text evidence="2 11 12">Belongs to the ATPase A chain family.</text>
</comment>
<feature type="transmembrane region" description="Helical" evidence="11">
    <location>
        <begin position="341"/>
        <end position="368"/>
    </location>
</feature>
<comment type="subcellular location">
    <subcellularLocation>
        <location evidence="11">Cell inner membrane</location>
        <topology evidence="11">Multi-pass membrane protein</topology>
    </subcellularLocation>
    <subcellularLocation>
        <location evidence="12">Cell membrane</location>
        <topology evidence="12">Multi-pass membrane protein</topology>
    </subcellularLocation>
    <subcellularLocation>
        <location evidence="1">Membrane</location>
        <topology evidence="1">Multi-pass membrane protein</topology>
    </subcellularLocation>
</comment>
<dbReference type="HAMAP" id="MF_01393">
    <property type="entry name" value="ATP_synth_a_bact"/>
    <property type="match status" value="1"/>
</dbReference>
<evidence type="ECO:0000256" key="6">
    <source>
        <dbReference type="ARBA" id="ARBA00022781"/>
    </source>
</evidence>
<comment type="function">
    <text evidence="11 12">Key component of the proton channel; it plays a direct role in the translocation of protons across the membrane.</text>
</comment>
<dbReference type="InterPro" id="IPR000568">
    <property type="entry name" value="ATP_synth_F0_asu"/>
</dbReference>
<keyword evidence="4 11" id="KW-0138">CF(0)</keyword>
<evidence type="ECO:0000256" key="5">
    <source>
        <dbReference type="ARBA" id="ARBA00022692"/>
    </source>
</evidence>
<evidence type="ECO:0000256" key="10">
    <source>
        <dbReference type="ARBA" id="ARBA00023310"/>
    </source>
</evidence>
<dbReference type="GO" id="GO:0005886">
    <property type="term" value="C:plasma membrane"/>
    <property type="evidence" value="ECO:0007669"/>
    <property type="project" value="UniProtKB-SubCell"/>
</dbReference>
<dbReference type="PATRIC" id="fig|880071.3.peg.2975"/>
<accession>I4AMZ0</accession>
<dbReference type="Pfam" id="PF00119">
    <property type="entry name" value="ATP-synt_A"/>
    <property type="match status" value="1"/>
</dbReference>
<keyword evidence="13" id="KW-0732">Signal</keyword>
<feature type="transmembrane region" description="Helical" evidence="11">
    <location>
        <begin position="275"/>
        <end position="298"/>
    </location>
</feature>
<protein>
    <recommendedName>
        <fullName evidence="11 12">ATP synthase subunit a</fullName>
    </recommendedName>
    <alternativeName>
        <fullName evidence="11">ATP synthase F0 sector subunit a</fullName>
    </alternativeName>
    <alternativeName>
        <fullName evidence="11">F-ATPase subunit 6</fullName>
    </alternativeName>
</protein>
<dbReference type="NCBIfam" id="TIGR01131">
    <property type="entry name" value="ATP_synt_6_or_A"/>
    <property type="match status" value="1"/>
</dbReference>
<feature type="transmembrane region" description="Helical" evidence="11">
    <location>
        <begin position="219"/>
        <end position="243"/>
    </location>
</feature>
<evidence type="ECO:0000256" key="3">
    <source>
        <dbReference type="ARBA" id="ARBA00022448"/>
    </source>
</evidence>
<keyword evidence="10 11" id="KW-0066">ATP synthesis</keyword>
<dbReference type="OrthoDB" id="9809130at2"/>
<keyword evidence="9 11" id="KW-0472">Membrane</keyword>
<dbReference type="STRING" id="880071.Fleli_2982"/>
<keyword evidence="3 11" id="KW-0813">Transport</keyword>
<dbReference type="InterPro" id="IPR035908">
    <property type="entry name" value="F0_ATP_A_sf"/>
</dbReference>
<evidence type="ECO:0000256" key="13">
    <source>
        <dbReference type="SAM" id="SignalP"/>
    </source>
</evidence>
<proteinExistence type="inferred from homology"/>
<evidence type="ECO:0000313" key="14">
    <source>
        <dbReference type="EMBL" id="AFM05325.1"/>
    </source>
</evidence>
<keyword evidence="15" id="KW-1185">Reference proteome</keyword>
<keyword evidence="11" id="KW-0997">Cell inner membrane</keyword>
<dbReference type="PRINTS" id="PR00123">
    <property type="entry name" value="ATPASEA"/>
</dbReference>
<dbReference type="EMBL" id="CP003345">
    <property type="protein sequence ID" value="AFM05325.1"/>
    <property type="molecule type" value="Genomic_DNA"/>
</dbReference>
<dbReference type="RefSeq" id="WP_014798759.1">
    <property type="nucleotide sequence ID" value="NC_018018.1"/>
</dbReference>
<keyword evidence="8 11" id="KW-0406">Ion transport</keyword>
<dbReference type="HOGENOM" id="CLU_041018_0_0_10"/>
<evidence type="ECO:0000256" key="7">
    <source>
        <dbReference type="ARBA" id="ARBA00022989"/>
    </source>
</evidence>
<feature type="chain" id="PRO_5003685928" description="ATP synthase subunit a" evidence="13">
    <location>
        <begin position="18"/>
        <end position="377"/>
    </location>
</feature>
<gene>
    <name evidence="11" type="primary">atpB</name>
    <name evidence="14" type="ordered locus">Fleli_2982</name>
</gene>
<keyword evidence="11" id="KW-1003">Cell membrane</keyword>
<evidence type="ECO:0000256" key="8">
    <source>
        <dbReference type="ARBA" id="ARBA00023065"/>
    </source>
</evidence>
<dbReference type="Proteomes" id="UP000006054">
    <property type="component" value="Chromosome"/>
</dbReference>
<keyword evidence="5 11" id="KW-0812">Transmembrane</keyword>
<organism evidence="14 15">
    <name type="scientific">Bernardetia litoralis (strain ATCC 23117 / DSM 6794 / NBRC 15988 / NCIMB 1366 / Fx l1 / Sio-4)</name>
    <name type="common">Flexibacter litoralis</name>
    <dbReference type="NCBI Taxonomy" id="880071"/>
    <lineage>
        <taxon>Bacteria</taxon>
        <taxon>Pseudomonadati</taxon>
        <taxon>Bacteroidota</taxon>
        <taxon>Cytophagia</taxon>
        <taxon>Cytophagales</taxon>
        <taxon>Bernardetiaceae</taxon>
        <taxon>Bernardetia</taxon>
    </lineage>
</organism>
<evidence type="ECO:0000256" key="2">
    <source>
        <dbReference type="ARBA" id="ARBA00006810"/>
    </source>
</evidence>
<dbReference type="PANTHER" id="PTHR11410">
    <property type="entry name" value="ATP SYNTHASE SUBUNIT A"/>
    <property type="match status" value="1"/>
</dbReference>
<evidence type="ECO:0000313" key="15">
    <source>
        <dbReference type="Proteomes" id="UP000006054"/>
    </source>
</evidence>
<keyword evidence="7 11" id="KW-1133">Transmembrane helix</keyword>
<dbReference type="PANTHER" id="PTHR11410:SF0">
    <property type="entry name" value="ATP SYNTHASE SUBUNIT A"/>
    <property type="match status" value="1"/>
</dbReference>
<evidence type="ECO:0000256" key="4">
    <source>
        <dbReference type="ARBA" id="ARBA00022547"/>
    </source>
</evidence>
<comment type="subunit">
    <text evidence="11">F-type ATPases have 2 components, CF(1) - the catalytic core - and CF(0) - the membrane proton channel. CF(1) has five subunits: alpha(3), beta(3), gamma(1), delta(1), epsilon(1). CF(0) has three main subunits: a(1), b(2) and c(9-12). The alpha and beta chains form an alternating ring which encloses part of the gamma chain. CF(1) is attached to CF(0) by a central stalk formed by the gamma and epsilon chains, while a peripheral stalk is formed by the delta and b chains.</text>
</comment>
<sequence precursor="true">MFLSILFATTTFFTVFAQEDAAVNHNETDGHLDIEHANEDDFDVAEMINHHILDSHEWHLFTTVDENNEEHHYSIPLPLILYTNGKFDVFLSSEFHHAPLKTVKIPNQKVTEGHDNVRRVVTKGEYNYILDHEHVKVVDNEGNLLEDIHPMDFSITKNAASMMIASLLLLLVGFNIAGAYKKREGQAPKGMQSFFEPIIVFLRDDLAIPNIGEHKYKKYFPYLLTLFFFIWFNNLLGLIPTGANTSGNISFTFTLAALTLIITTISANKHYWKHIFAMPGVPLPLLLIMIPVEVIGIFTKPIALMIRLFANITAGHTIILALIGIIFIFKNYILGIPIVPFVFLMMCLELFVAILQAYIFTLLTALFIGQATADDHH</sequence>
<dbReference type="GO" id="GO:0045259">
    <property type="term" value="C:proton-transporting ATP synthase complex"/>
    <property type="evidence" value="ECO:0007669"/>
    <property type="project" value="UniProtKB-KW"/>
</dbReference>
<dbReference type="InterPro" id="IPR045083">
    <property type="entry name" value="ATP_synth_F0_asu_bact/mt"/>
</dbReference>
<dbReference type="SUPFAM" id="SSF81336">
    <property type="entry name" value="F1F0 ATP synthase subunit A"/>
    <property type="match status" value="1"/>
</dbReference>
<reference evidence="15" key="1">
    <citation type="submission" date="2012-06" db="EMBL/GenBank/DDBJ databases">
        <title>The complete genome of Flexibacter litoralis DSM 6794.</title>
        <authorList>
            <person name="Lucas S."/>
            <person name="Copeland A."/>
            <person name="Lapidus A."/>
            <person name="Glavina del Rio T."/>
            <person name="Dalin E."/>
            <person name="Tice H."/>
            <person name="Bruce D."/>
            <person name="Goodwin L."/>
            <person name="Pitluck S."/>
            <person name="Peters L."/>
            <person name="Ovchinnikova G."/>
            <person name="Lu M."/>
            <person name="Kyrpides N."/>
            <person name="Mavromatis K."/>
            <person name="Ivanova N."/>
            <person name="Brettin T."/>
            <person name="Detter J.C."/>
            <person name="Han C."/>
            <person name="Larimer F."/>
            <person name="Land M."/>
            <person name="Hauser L."/>
            <person name="Markowitz V."/>
            <person name="Cheng J.-F."/>
            <person name="Hugenholtz P."/>
            <person name="Woyke T."/>
            <person name="Wu D."/>
            <person name="Spring S."/>
            <person name="Lang E."/>
            <person name="Kopitz M."/>
            <person name="Brambilla E."/>
            <person name="Klenk H.-P."/>
            <person name="Eisen J.A."/>
        </authorList>
    </citation>
    <scope>NUCLEOTIDE SEQUENCE [LARGE SCALE GENOMIC DNA]</scope>
    <source>
        <strain evidence="15">ATCC 23117 / DSM 6794 / NBRC 15988 / NCIMB 1366 / Sio-4</strain>
    </source>
</reference>
<dbReference type="Gene3D" id="1.20.120.220">
    <property type="entry name" value="ATP synthase, F0 complex, subunit A"/>
    <property type="match status" value="1"/>
</dbReference>
<feature type="transmembrane region" description="Helical" evidence="11">
    <location>
        <begin position="304"/>
        <end position="329"/>
    </location>
</feature>
<feature type="signal peptide" evidence="13">
    <location>
        <begin position="1"/>
        <end position="17"/>
    </location>
</feature>
<evidence type="ECO:0000256" key="1">
    <source>
        <dbReference type="ARBA" id="ARBA00004141"/>
    </source>
</evidence>
<dbReference type="CDD" id="cd00310">
    <property type="entry name" value="ATP-synt_Fo_a_6"/>
    <property type="match status" value="1"/>
</dbReference>
<dbReference type="GO" id="GO:0046933">
    <property type="term" value="F:proton-transporting ATP synthase activity, rotational mechanism"/>
    <property type="evidence" value="ECO:0007669"/>
    <property type="project" value="UniProtKB-UniRule"/>
</dbReference>
<dbReference type="KEGG" id="fli:Fleli_2982"/>
<evidence type="ECO:0000256" key="12">
    <source>
        <dbReference type="RuleBase" id="RU000483"/>
    </source>
</evidence>
<feature type="transmembrane region" description="Helical" evidence="11">
    <location>
        <begin position="249"/>
        <end position="268"/>
    </location>
</feature>